<dbReference type="OrthoDB" id="10336083at2759"/>
<dbReference type="RefSeq" id="XP_019014910.1">
    <property type="nucleotide sequence ID" value="XM_019152772.1"/>
</dbReference>
<dbReference type="GeneID" id="30169366"/>
<organism evidence="1">
    <name type="scientific">Kwoniella pini CBS 10737</name>
    <dbReference type="NCBI Taxonomy" id="1296096"/>
    <lineage>
        <taxon>Eukaryota</taxon>
        <taxon>Fungi</taxon>
        <taxon>Dikarya</taxon>
        <taxon>Basidiomycota</taxon>
        <taxon>Agaricomycotina</taxon>
        <taxon>Tremellomycetes</taxon>
        <taxon>Tremellales</taxon>
        <taxon>Cryptococcaceae</taxon>
        <taxon>Kwoniella</taxon>
    </lineage>
</organism>
<dbReference type="EMBL" id="CP144519">
    <property type="protein sequence ID" value="WWC66426.1"/>
    <property type="molecule type" value="Genomic_DNA"/>
</dbReference>
<evidence type="ECO:0000313" key="3">
    <source>
        <dbReference type="Proteomes" id="UP000094020"/>
    </source>
</evidence>
<accession>A0A1B9IE35</accession>
<proteinExistence type="predicted"/>
<reference evidence="2" key="4">
    <citation type="submission" date="2024-02" db="EMBL/GenBank/DDBJ databases">
        <title>Comparative genomics of Cryptococcus and Kwoniella reveals pathogenesis evolution and contrasting modes of karyotype evolution via chromosome fusion or intercentromeric recombination.</title>
        <authorList>
            <person name="Coelho M.A."/>
            <person name="David-Palma M."/>
            <person name="Shea T."/>
            <person name="Bowers K."/>
            <person name="McGinley-Smith S."/>
            <person name="Mohammad A.W."/>
            <person name="Gnirke A."/>
            <person name="Yurkov A.M."/>
            <person name="Nowrousian M."/>
            <person name="Sun S."/>
            <person name="Cuomo C.A."/>
            <person name="Heitman J."/>
        </authorList>
    </citation>
    <scope>NUCLEOTIDE SEQUENCE</scope>
    <source>
        <strain evidence="2">CBS 10737</strain>
    </source>
</reference>
<dbReference type="Proteomes" id="UP000094020">
    <property type="component" value="Chromosome 1"/>
</dbReference>
<name>A0A1B9IE35_9TREE</name>
<reference evidence="1" key="3">
    <citation type="submission" date="2016-07" db="EMBL/GenBank/DDBJ databases">
        <title>Evolution of pathogenesis and genome organization in the Tremellales.</title>
        <authorList>
            <person name="Cuomo C."/>
            <person name="Litvintseva A."/>
            <person name="Heitman J."/>
            <person name="Chen Y."/>
            <person name="Sun S."/>
            <person name="Springer D."/>
            <person name="Dromer F."/>
            <person name="Young S."/>
            <person name="Zeng Q."/>
            <person name="Chapman S."/>
            <person name="Gujja S."/>
            <person name="Saif S."/>
            <person name="Birren B."/>
        </authorList>
    </citation>
    <scope>NUCLEOTIDE SEQUENCE</scope>
    <source>
        <strain evidence="1">CBS 10737</strain>
    </source>
</reference>
<dbReference type="KEGG" id="kpin:30169366"/>
<sequence>MPIYLMNISQDTDLVQVEVTYQAHVSTTDALARILTVFADHDRHPISIAATDREAIITFHWDGVEWDQLFHQAVDNDITYIRSQQRKLAMAMNASPGNIQY</sequence>
<reference evidence="1" key="1">
    <citation type="submission" date="2013-07" db="EMBL/GenBank/DDBJ databases">
        <title>The Genome Sequence of Cryptococcus pinus CBS10737.</title>
        <authorList>
            <consortium name="The Broad Institute Genome Sequencing Platform"/>
            <person name="Cuomo C."/>
            <person name="Litvintseva A."/>
            <person name="Chen Y."/>
            <person name="Heitman J."/>
            <person name="Sun S."/>
            <person name="Springer D."/>
            <person name="Dromer F."/>
            <person name="Young S.K."/>
            <person name="Zeng Q."/>
            <person name="Gargeya S."/>
            <person name="Fitzgerald M."/>
            <person name="Abouelleil A."/>
            <person name="Alvarado L."/>
            <person name="Berlin A.M."/>
            <person name="Chapman S.B."/>
            <person name="Dewar J."/>
            <person name="Goldberg J."/>
            <person name="Griggs A."/>
            <person name="Gujja S."/>
            <person name="Hansen M."/>
            <person name="Howarth C."/>
            <person name="Imamovic A."/>
            <person name="Larimer J."/>
            <person name="McCowan C."/>
            <person name="Murphy C."/>
            <person name="Pearson M."/>
            <person name="Priest M."/>
            <person name="Roberts A."/>
            <person name="Saif S."/>
            <person name="Shea T."/>
            <person name="Sykes S."/>
            <person name="Wortman J."/>
            <person name="Nusbaum C."/>
            <person name="Birren B."/>
        </authorList>
    </citation>
    <scope>NUCLEOTIDE SEQUENCE [LARGE SCALE GENOMIC DNA]</scope>
    <source>
        <strain evidence="1">CBS 10737</strain>
    </source>
</reference>
<dbReference type="EMBL" id="KI894007">
    <property type="protein sequence ID" value="OCF53691.1"/>
    <property type="molecule type" value="Genomic_DNA"/>
</dbReference>
<keyword evidence="3" id="KW-1185">Reference proteome</keyword>
<evidence type="ECO:0000313" key="2">
    <source>
        <dbReference type="EMBL" id="WWC66426.1"/>
    </source>
</evidence>
<protein>
    <submittedName>
        <fullName evidence="1">Uncharacterized protein</fullName>
    </submittedName>
</protein>
<evidence type="ECO:0000313" key="1">
    <source>
        <dbReference type="EMBL" id="OCF53691.1"/>
    </source>
</evidence>
<reference evidence="2" key="2">
    <citation type="submission" date="2013-07" db="EMBL/GenBank/DDBJ databases">
        <authorList>
            <consortium name="The Broad Institute Genome Sequencing Platform"/>
            <person name="Cuomo C."/>
            <person name="Litvintseva A."/>
            <person name="Chen Y."/>
            <person name="Heitman J."/>
            <person name="Sun S."/>
            <person name="Springer D."/>
            <person name="Dromer F."/>
            <person name="Young S.K."/>
            <person name="Zeng Q."/>
            <person name="Gargeya S."/>
            <person name="Fitzgerald M."/>
            <person name="Abouelleil A."/>
            <person name="Alvarado L."/>
            <person name="Berlin A.M."/>
            <person name="Chapman S.B."/>
            <person name="Dewar J."/>
            <person name="Goldberg J."/>
            <person name="Griggs A."/>
            <person name="Gujja S."/>
            <person name="Hansen M."/>
            <person name="Howarth C."/>
            <person name="Imamovic A."/>
            <person name="Larimer J."/>
            <person name="McCowan C."/>
            <person name="Murphy C."/>
            <person name="Pearson M."/>
            <person name="Priest M."/>
            <person name="Roberts A."/>
            <person name="Saif S."/>
            <person name="Shea T."/>
            <person name="Sykes S."/>
            <person name="Wortman J."/>
            <person name="Nusbaum C."/>
            <person name="Birren B."/>
        </authorList>
    </citation>
    <scope>NUCLEOTIDE SEQUENCE</scope>
    <source>
        <strain evidence="2">CBS 10737</strain>
    </source>
</reference>
<dbReference type="AlphaFoldDB" id="A0A1B9IE35"/>
<gene>
    <name evidence="1" type="ORF">I206_00997</name>
    <name evidence="2" type="ORF">I206_100328</name>
</gene>